<evidence type="ECO:0000256" key="1">
    <source>
        <dbReference type="SAM" id="MobiDB-lite"/>
    </source>
</evidence>
<feature type="domain" description="DDE-1" evidence="2">
    <location>
        <begin position="52"/>
        <end position="179"/>
    </location>
</feature>
<dbReference type="InterPro" id="IPR004875">
    <property type="entry name" value="DDE_SF_endonuclease_dom"/>
</dbReference>
<reference evidence="3 4" key="1">
    <citation type="submission" date="2020-06" db="EMBL/GenBank/DDBJ databases">
        <authorList>
            <person name="Li R."/>
            <person name="Bekaert M."/>
        </authorList>
    </citation>
    <scope>NUCLEOTIDE SEQUENCE [LARGE SCALE GENOMIC DNA]</scope>
    <source>
        <strain evidence="4">wild</strain>
    </source>
</reference>
<evidence type="ECO:0000313" key="4">
    <source>
        <dbReference type="Proteomes" id="UP000507470"/>
    </source>
</evidence>
<evidence type="ECO:0000259" key="2">
    <source>
        <dbReference type="Pfam" id="PF03184"/>
    </source>
</evidence>
<dbReference type="CDD" id="cd22249">
    <property type="entry name" value="UDM1_RNF168_RNF169-like"/>
    <property type="match status" value="1"/>
</dbReference>
<accession>A0A6J8DUR3</accession>
<dbReference type="PANTHER" id="PTHR19303">
    <property type="entry name" value="TRANSPOSON"/>
    <property type="match status" value="1"/>
</dbReference>
<protein>
    <recommendedName>
        <fullName evidence="2">DDE-1 domain-containing protein</fullName>
    </recommendedName>
</protein>
<keyword evidence="4" id="KW-1185">Reference proteome</keyword>
<feature type="compositionally biased region" description="Basic residues" evidence="1">
    <location>
        <begin position="392"/>
        <end position="405"/>
    </location>
</feature>
<feature type="compositionally biased region" description="Basic and acidic residues" evidence="1">
    <location>
        <begin position="353"/>
        <end position="391"/>
    </location>
</feature>
<dbReference type="InterPro" id="IPR036397">
    <property type="entry name" value="RNaseH_sf"/>
</dbReference>
<dbReference type="Proteomes" id="UP000507470">
    <property type="component" value="Unassembled WGS sequence"/>
</dbReference>
<dbReference type="GO" id="GO:0005634">
    <property type="term" value="C:nucleus"/>
    <property type="evidence" value="ECO:0007669"/>
    <property type="project" value="TreeGrafter"/>
</dbReference>
<sequence>MDTVDSLGLTNKPNQIFNCDESGFSGKEKSKEKVLTTKGSHSYQQKVMVHGHITVHMCIAGDGHVLPSFIIFDGCLPHRNFKDGVPDNWLYGSSESGYMDTELFENWFDQVFIPFCGTRRPVLLIFDNHDSHINIDLIEKAKASNIHIIGLPPHTTHLLQPLDVAIFGPLKEKVNQLAVTVGNLNKSATIGKSKFPALLNTAIDQTVTLARVKESFKKSGMYPVDRSIIRNSQLAPADFNKPEKGNKETTDVDVAIITSNDLQESTILCHCCGNILSYATEIELNKPTENPLVTKNLIPKGLADVLLPPENPSQAKKTSSKIVTEARVITGDEMLQKLQYKHDEAIKLTEEKEKRKTERARKKEEAEVLKEAKKEEIERKKRDREIRDSEKKRKQRRRDRRRKKKEMCNLTNKSLLNSTSMLHVLIHL</sequence>
<dbReference type="PANTHER" id="PTHR19303:SF74">
    <property type="entry name" value="POGO TRANSPOSABLE ELEMENT WITH KRAB DOMAIN"/>
    <property type="match status" value="1"/>
</dbReference>
<evidence type="ECO:0000313" key="3">
    <source>
        <dbReference type="EMBL" id="CAC5411452.1"/>
    </source>
</evidence>
<gene>
    <name evidence="3" type="ORF">MCOR_44541</name>
</gene>
<feature type="region of interest" description="Disordered" evidence="1">
    <location>
        <begin position="353"/>
        <end position="413"/>
    </location>
</feature>
<dbReference type="OrthoDB" id="6148415at2759"/>
<dbReference type="AlphaFoldDB" id="A0A6J8DUR3"/>
<organism evidence="3 4">
    <name type="scientific">Mytilus coruscus</name>
    <name type="common">Sea mussel</name>
    <dbReference type="NCBI Taxonomy" id="42192"/>
    <lineage>
        <taxon>Eukaryota</taxon>
        <taxon>Metazoa</taxon>
        <taxon>Spiralia</taxon>
        <taxon>Lophotrochozoa</taxon>
        <taxon>Mollusca</taxon>
        <taxon>Bivalvia</taxon>
        <taxon>Autobranchia</taxon>
        <taxon>Pteriomorphia</taxon>
        <taxon>Mytilida</taxon>
        <taxon>Mytiloidea</taxon>
        <taxon>Mytilidae</taxon>
        <taxon>Mytilinae</taxon>
        <taxon>Mytilus</taxon>
    </lineage>
</organism>
<dbReference type="EMBL" id="CACVKT020007853">
    <property type="protein sequence ID" value="CAC5411452.1"/>
    <property type="molecule type" value="Genomic_DNA"/>
</dbReference>
<dbReference type="Pfam" id="PF03184">
    <property type="entry name" value="DDE_1"/>
    <property type="match status" value="1"/>
</dbReference>
<name>A0A6J8DUR3_MYTCO</name>
<proteinExistence type="predicted"/>
<dbReference type="Gene3D" id="3.30.420.10">
    <property type="entry name" value="Ribonuclease H-like superfamily/Ribonuclease H"/>
    <property type="match status" value="1"/>
</dbReference>
<dbReference type="InterPro" id="IPR050863">
    <property type="entry name" value="CenT-Element_Derived"/>
</dbReference>
<dbReference type="GO" id="GO:0003677">
    <property type="term" value="F:DNA binding"/>
    <property type="evidence" value="ECO:0007669"/>
    <property type="project" value="TreeGrafter"/>
</dbReference>